<name>A0A7X1FR60_9SPHN</name>
<dbReference type="Proteomes" id="UP000566813">
    <property type="component" value="Unassembled WGS sequence"/>
</dbReference>
<sequence>MGVTSRIWVPAASVQPQERGPDYFAPVDGAPWSEGSGFYRGFFSAFRLRGGKDAWFHFPIPAIVEQDGQTLHLTELQLMWEVLDGARLSWATLQHGGMERVELIPRLTSPDSIAVPADIPAEARPWHPQCDRRLSTFTLERPLPLRFGIQLCVMASAAETDGTVRFFGAGARLTAG</sequence>
<keyword evidence="2" id="KW-1185">Reference proteome</keyword>
<dbReference type="RefSeq" id="WP_185663725.1">
    <property type="nucleotide sequence ID" value="NZ_JACLAW010000005.1"/>
</dbReference>
<comment type="caution">
    <text evidence="1">The sequence shown here is derived from an EMBL/GenBank/DDBJ whole genome shotgun (WGS) entry which is preliminary data.</text>
</comment>
<protein>
    <submittedName>
        <fullName evidence="1">Uncharacterized protein</fullName>
    </submittedName>
</protein>
<gene>
    <name evidence="1" type="ORF">H7F51_08045</name>
</gene>
<dbReference type="EMBL" id="JACLAW010000005">
    <property type="protein sequence ID" value="MBC2665470.1"/>
    <property type="molecule type" value="Genomic_DNA"/>
</dbReference>
<evidence type="ECO:0000313" key="1">
    <source>
        <dbReference type="EMBL" id="MBC2665470.1"/>
    </source>
</evidence>
<reference evidence="1 2" key="1">
    <citation type="submission" date="2020-08" db="EMBL/GenBank/DDBJ databases">
        <title>The genome sequence of type strain Novosphingobium flavum NBRC 111647.</title>
        <authorList>
            <person name="Liu Y."/>
        </authorList>
    </citation>
    <scope>NUCLEOTIDE SEQUENCE [LARGE SCALE GENOMIC DNA]</scope>
    <source>
        <strain evidence="1 2">NBRC 111647</strain>
    </source>
</reference>
<organism evidence="1 2">
    <name type="scientific">Novosphingobium flavum</name>
    <dbReference type="NCBI Taxonomy" id="1778672"/>
    <lineage>
        <taxon>Bacteria</taxon>
        <taxon>Pseudomonadati</taxon>
        <taxon>Pseudomonadota</taxon>
        <taxon>Alphaproteobacteria</taxon>
        <taxon>Sphingomonadales</taxon>
        <taxon>Sphingomonadaceae</taxon>
        <taxon>Novosphingobium</taxon>
    </lineage>
</organism>
<evidence type="ECO:0000313" key="2">
    <source>
        <dbReference type="Proteomes" id="UP000566813"/>
    </source>
</evidence>
<dbReference type="AlphaFoldDB" id="A0A7X1FR60"/>
<accession>A0A7X1FR60</accession>
<proteinExistence type="predicted"/>